<dbReference type="Proteomes" id="UP001164539">
    <property type="component" value="Chromosome 2"/>
</dbReference>
<gene>
    <name evidence="1" type="ORF">OWV82_003892</name>
</gene>
<proteinExistence type="predicted"/>
<name>A0ACC1YNA9_MELAZ</name>
<comment type="caution">
    <text evidence="1">The sequence shown here is derived from an EMBL/GenBank/DDBJ whole genome shotgun (WGS) entry which is preliminary data.</text>
</comment>
<evidence type="ECO:0000313" key="1">
    <source>
        <dbReference type="EMBL" id="KAJ4724961.1"/>
    </source>
</evidence>
<evidence type="ECO:0000313" key="2">
    <source>
        <dbReference type="Proteomes" id="UP001164539"/>
    </source>
</evidence>
<reference evidence="1 2" key="1">
    <citation type="journal article" date="2023" name="Science">
        <title>Complex scaffold remodeling in plant triterpene biosynthesis.</title>
        <authorList>
            <person name="De La Pena R."/>
            <person name="Hodgson H."/>
            <person name="Liu J.C."/>
            <person name="Stephenson M.J."/>
            <person name="Martin A.C."/>
            <person name="Owen C."/>
            <person name="Harkess A."/>
            <person name="Leebens-Mack J."/>
            <person name="Jimenez L.E."/>
            <person name="Osbourn A."/>
            <person name="Sattely E.S."/>
        </authorList>
    </citation>
    <scope>NUCLEOTIDE SEQUENCE [LARGE SCALE GENOMIC DNA]</scope>
    <source>
        <strain evidence="2">cv. JPN11</strain>
        <tissue evidence="1">Leaf</tissue>
    </source>
</reference>
<accession>A0ACC1YNA9</accession>
<dbReference type="EMBL" id="CM051395">
    <property type="protein sequence ID" value="KAJ4724961.1"/>
    <property type="molecule type" value="Genomic_DNA"/>
</dbReference>
<organism evidence="1 2">
    <name type="scientific">Melia azedarach</name>
    <name type="common">Chinaberry tree</name>
    <dbReference type="NCBI Taxonomy" id="155640"/>
    <lineage>
        <taxon>Eukaryota</taxon>
        <taxon>Viridiplantae</taxon>
        <taxon>Streptophyta</taxon>
        <taxon>Embryophyta</taxon>
        <taxon>Tracheophyta</taxon>
        <taxon>Spermatophyta</taxon>
        <taxon>Magnoliopsida</taxon>
        <taxon>eudicotyledons</taxon>
        <taxon>Gunneridae</taxon>
        <taxon>Pentapetalae</taxon>
        <taxon>rosids</taxon>
        <taxon>malvids</taxon>
        <taxon>Sapindales</taxon>
        <taxon>Meliaceae</taxon>
        <taxon>Melia</taxon>
    </lineage>
</organism>
<keyword evidence="2" id="KW-1185">Reference proteome</keyword>
<sequence length="123" mass="13574">MIMLIAGASSPLSLSRASMEASTFTRSLLSDSKSISITSTNKWEISIPTSMAPPFIDSVSRFSCFLKPLTLNSRNFRNRPIVTTTQLSSIKKQLLDPTSSASRVVNSFTISIDQAMLKTFKEY</sequence>
<protein>
    <submittedName>
        <fullName evidence="1">Uncharacterized protein</fullName>
    </submittedName>
</protein>